<dbReference type="EMBL" id="ABVL01000041">
    <property type="protein sequence ID" value="EDY16076.1"/>
    <property type="molecule type" value="Genomic_DNA"/>
</dbReference>
<sequence length="146" mass="16275">MALRQQGQHSYGDSHADIRERLLSYSTKNGYPAEHFADASCKCGSHLFRLLLDDNEGAAVRICSTCSNSHPMGDSEEYLEDANLEECECPCGSGSFEVTVGVALYESARAVRWIYVGARCPKCGLTACYGDWKNEFDDYEQLLQRI</sequence>
<keyword evidence="2" id="KW-1185">Reference proteome</keyword>
<evidence type="ECO:0000313" key="1">
    <source>
        <dbReference type="EMBL" id="EDY16076.1"/>
    </source>
</evidence>
<evidence type="ECO:0000313" key="2">
    <source>
        <dbReference type="Proteomes" id="UP000005824"/>
    </source>
</evidence>
<gene>
    <name evidence="1" type="ORF">CfE428DRAFT_6401</name>
</gene>
<dbReference type="Proteomes" id="UP000005824">
    <property type="component" value="Unassembled WGS sequence"/>
</dbReference>
<dbReference type="RefSeq" id="WP_006983719.1">
    <property type="nucleotide sequence ID" value="NZ_ABVL01000041.1"/>
</dbReference>
<comment type="caution">
    <text evidence="1">The sequence shown here is derived from an EMBL/GenBank/DDBJ whole genome shotgun (WGS) entry which is preliminary data.</text>
</comment>
<dbReference type="STRING" id="497964.CfE428DRAFT_6401"/>
<reference evidence="1 2" key="1">
    <citation type="journal article" date="2011" name="J. Bacteriol.">
        <title>Genome sequence of Chthoniobacter flavus Ellin428, an aerobic heterotrophic soil bacterium.</title>
        <authorList>
            <person name="Kant R."/>
            <person name="van Passel M.W."/>
            <person name="Palva A."/>
            <person name="Lucas S."/>
            <person name="Lapidus A."/>
            <person name="Glavina Del Rio T."/>
            <person name="Dalin E."/>
            <person name="Tice H."/>
            <person name="Bruce D."/>
            <person name="Goodwin L."/>
            <person name="Pitluck S."/>
            <person name="Larimer F.W."/>
            <person name="Land M.L."/>
            <person name="Hauser L."/>
            <person name="Sangwan P."/>
            <person name="de Vos W.M."/>
            <person name="Janssen P.H."/>
            <person name="Smidt H."/>
        </authorList>
    </citation>
    <scope>NUCLEOTIDE SEQUENCE [LARGE SCALE GENOMIC DNA]</scope>
    <source>
        <strain evidence="1 2">Ellin428</strain>
    </source>
</reference>
<dbReference type="InParanoid" id="B4DBW0"/>
<proteinExistence type="predicted"/>
<organism evidence="1 2">
    <name type="scientific">Chthoniobacter flavus Ellin428</name>
    <dbReference type="NCBI Taxonomy" id="497964"/>
    <lineage>
        <taxon>Bacteria</taxon>
        <taxon>Pseudomonadati</taxon>
        <taxon>Verrucomicrobiota</taxon>
        <taxon>Spartobacteria</taxon>
        <taxon>Chthoniobacterales</taxon>
        <taxon>Chthoniobacteraceae</taxon>
        <taxon>Chthoniobacter</taxon>
    </lineage>
</organism>
<accession>B4DBW0</accession>
<evidence type="ECO:0008006" key="3">
    <source>
        <dbReference type="Google" id="ProtNLM"/>
    </source>
</evidence>
<dbReference type="eggNOG" id="ENOG5032U6K">
    <property type="taxonomic scope" value="Bacteria"/>
</dbReference>
<dbReference type="AlphaFoldDB" id="B4DBW0"/>
<protein>
    <recommendedName>
        <fullName evidence="3">Integron gene cassette protein</fullName>
    </recommendedName>
</protein>
<name>B4DBW0_9BACT</name>